<dbReference type="InterPro" id="IPR011047">
    <property type="entry name" value="Quinoprotein_ADH-like_sf"/>
</dbReference>
<dbReference type="SMART" id="SM00564">
    <property type="entry name" value="PQQ"/>
    <property type="match status" value="3"/>
</dbReference>
<dbReference type="Gene3D" id="2.130.10.10">
    <property type="entry name" value="YVTN repeat-like/Quinoprotein amine dehydrogenase"/>
    <property type="match status" value="1"/>
</dbReference>
<dbReference type="Pfam" id="PF13360">
    <property type="entry name" value="PQQ_2"/>
    <property type="match status" value="1"/>
</dbReference>
<dbReference type="EMBL" id="BARV01029320">
    <property type="protein sequence ID" value="GAI43590.1"/>
    <property type="molecule type" value="Genomic_DNA"/>
</dbReference>
<comment type="caution">
    <text evidence="2">The sequence shown here is derived from an EMBL/GenBank/DDBJ whole genome shotgun (WGS) entry which is preliminary data.</text>
</comment>
<dbReference type="PANTHER" id="PTHR34512">
    <property type="entry name" value="CELL SURFACE PROTEIN"/>
    <property type="match status" value="1"/>
</dbReference>
<feature type="domain" description="Pyrrolo-quinoline quinone repeat" evidence="1">
    <location>
        <begin position="75"/>
        <end position="188"/>
    </location>
</feature>
<dbReference type="AlphaFoldDB" id="X1PXL5"/>
<dbReference type="PANTHER" id="PTHR34512:SF30">
    <property type="entry name" value="OUTER MEMBRANE PROTEIN ASSEMBLY FACTOR BAMB"/>
    <property type="match status" value="1"/>
</dbReference>
<dbReference type="InterPro" id="IPR002372">
    <property type="entry name" value="PQQ_rpt_dom"/>
</dbReference>
<evidence type="ECO:0000313" key="2">
    <source>
        <dbReference type="EMBL" id="GAI43590.1"/>
    </source>
</evidence>
<dbReference type="SUPFAM" id="SSF50998">
    <property type="entry name" value="Quinoprotein alcohol dehydrogenase-like"/>
    <property type="match status" value="1"/>
</dbReference>
<organism evidence="2">
    <name type="scientific">marine sediment metagenome</name>
    <dbReference type="NCBI Taxonomy" id="412755"/>
    <lineage>
        <taxon>unclassified sequences</taxon>
        <taxon>metagenomes</taxon>
        <taxon>ecological metagenomes</taxon>
    </lineage>
</organism>
<dbReference type="InterPro" id="IPR018391">
    <property type="entry name" value="PQQ_b-propeller_rpt"/>
</dbReference>
<protein>
    <recommendedName>
        <fullName evidence="1">Pyrrolo-quinoline quinone repeat domain-containing protein</fullName>
    </recommendedName>
</protein>
<dbReference type="Gene3D" id="2.40.10.480">
    <property type="match status" value="1"/>
</dbReference>
<proteinExistence type="predicted"/>
<dbReference type="InterPro" id="IPR015943">
    <property type="entry name" value="WD40/YVTN_repeat-like_dom_sf"/>
</dbReference>
<sequence length="189" mass="20649">ALDARVRLHYKAHYPVFSSPVVSDETLYFSTTNGYLYAVDGNAQTWPREHEIKPLWTELFAFGIPGIPPPPPQSGLIWRLRVGRTTNSSPVVTDDTSYIGSGNKLVAIDLENQQILWEFEAEGTISSSPAVIDTTIYVGSEDGRLYALDAATGEKLWDIITGDKITSSPAVADGTVYIGSHDGNLYAIE</sequence>
<feature type="non-terminal residue" evidence="2">
    <location>
        <position position="1"/>
    </location>
</feature>
<name>X1PXL5_9ZZZZ</name>
<gene>
    <name evidence="2" type="ORF">S06H3_46771</name>
</gene>
<evidence type="ECO:0000259" key="1">
    <source>
        <dbReference type="Pfam" id="PF13360"/>
    </source>
</evidence>
<reference evidence="2" key="1">
    <citation type="journal article" date="2014" name="Front. Microbiol.">
        <title>High frequency of phylogenetically diverse reductive dehalogenase-homologous genes in deep subseafloor sedimentary metagenomes.</title>
        <authorList>
            <person name="Kawai M."/>
            <person name="Futagami T."/>
            <person name="Toyoda A."/>
            <person name="Takaki Y."/>
            <person name="Nishi S."/>
            <person name="Hori S."/>
            <person name="Arai W."/>
            <person name="Tsubouchi T."/>
            <person name="Morono Y."/>
            <person name="Uchiyama I."/>
            <person name="Ito T."/>
            <person name="Fujiyama A."/>
            <person name="Inagaki F."/>
            <person name="Takami H."/>
        </authorList>
    </citation>
    <scope>NUCLEOTIDE SEQUENCE</scope>
    <source>
        <strain evidence="2">Expedition CK06-06</strain>
    </source>
</reference>
<accession>X1PXL5</accession>